<sequence length="274" mass="29840">MRNLCSAHWFHLLRHKAFWVSVLFMALYGGMEAVGLYRQGAEKLSDGLFAGLTFLGVVLAAFCSLYLGTEYQDGTLRNKVTAGYRREQIYFSCLLACLGGGLLIWGSYLAAYLAVGLPLLGGKMGDWALVGGSCLGTLLLLMVYVCLYTCLVSWLQAKATAAAAAILLAFAMLFGGLYLYNRLDEPPSYPDSYRQENGQMLQQPGGVNPNYLQGKQRVVYEILYDLLPDGQGMQILSGEVASPQALGRNAGASLLLMGLTTALGLGEFRRKDLR</sequence>
<keyword evidence="1" id="KW-0812">Transmembrane</keyword>
<feature type="transmembrane region" description="Helical" evidence="1">
    <location>
        <begin position="49"/>
        <end position="68"/>
    </location>
</feature>
<reference evidence="2 3" key="1">
    <citation type="submission" date="2018-07" db="EMBL/GenBank/DDBJ databases">
        <title>GABA Modulating Bacteria of the Human Gut Microbiota.</title>
        <authorList>
            <person name="Strandwitz P."/>
            <person name="Kim K.H."/>
            <person name="Terekhova D."/>
            <person name="Liu J.K."/>
            <person name="Sharma A."/>
            <person name="Levering J."/>
            <person name="Mcdonald D."/>
            <person name="Dietrich D."/>
            <person name="Ramadhar T.R."/>
            <person name="Lekbua A."/>
            <person name="Mroue N."/>
            <person name="Liston C."/>
            <person name="Stewart E.J."/>
            <person name="Dubin M.J."/>
            <person name="Zengler K."/>
            <person name="Knight R."/>
            <person name="Gilbert J.A."/>
            <person name="Clardy J."/>
            <person name="Lewis K."/>
        </authorList>
    </citation>
    <scope>NUCLEOTIDE SEQUENCE [LARGE SCALE GENOMIC DNA]</scope>
    <source>
        <strain evidence="2 3">KLE1738</strain>
    </source>
</reference>
<dbReference type="OrthoDB" id="1862600at2"/>
<proteinExistence type="predicted"/>
<dbReference type="GeneID" id="97994810"/>
<name>A0A3E2B4X0_9FIRM</name>
<evidence type="ECO:0000256" key="1">
    <source>
        <dbReference type="SAM" id="Phobius"/>
    </source>
</evidence>
<feature type="transmembrane region" description="Helical" evidence="1">
    <location>
        <begin position="250"/>
        <end position="268"/>
    </location>
</feature>
<keyword evidence="3" id="KW-1185">Reference proteome</keyword>
<protein>
    <submittedName>
        <fullName evidence="2">Uncharacterized protein</fullName>
    </submittedName>
</protein>
<dbReference type="EMBL" id="QQRQ01000004">
    <property type="protein sequence ID" value="RFT07070.1"/>
    <property type="molecule type" value="Genomic_DNA"/>
</dbReference>
<evidence type="ECO:0000313" key="2">
    <source>
        <dbReference type="EMBL" id="RFT07070.1"/>
    </source>
</evidence>
<feature type="transmembrane region" description="Helical" evidence="1">
    <location>
        <begin position="89"/>
        <end position="115"/>
    </location>
</feature>
<dbReference type="GO" id="GO:0140359">
    <property type="term" value="F:ABC-type transporter activity"/>
    <property type="evidence" value="ECO:0007669"/>
    <property type="project" value="InterPro"/>
</dbReference>
<comment type="caution">
    <text evidence="2">The sequence shown here is derived from an EMBL/GenBank/DDBJ whole genome shotgun (WGS) entry which is preliminary data.</text>
</comment>
<feature type="transmembrane region" description="Helical" evidence="1">
    <location>
        <begin position="159"/>
        <end position="180"/>
    </location>
</feature>
<keyword evidence="1" id="KW-0472">Membrane</keyword>
<dbReference type="RefSeq" id="WP_117141813.1">
    <property type="nucleotide sequence ID" value="NZ_CAKXKJ010000001.1"/>
</dbReference>
<evidence type="ECO:0000313" key="3">
    <source>
        <dbReference type="Proteomes" id="UP000260649"/>
    </source>
</evidence>
<dbReference type="Proteomes" id="UP000260649">
    <property type="component" value="Unassembled WGS sequence"/>
</dbReference>
<accession>A0A3E2B4X0</accession>
<organism evidence="2 3">
    <name type="scientific">Evtepia gabavorous</name>
    <dbReference type="NCBI Taxonomy" id="2211183"/>
    <lineage>
        <taxon>Bacteria</taxon>
        <taxon>Bacillati</taxon>
        <taxon>Bacillota</taxon>
        <taxon>Clostridia</taxon>
        <taxon>Eubacteriales</taxon>
        <taxon>Evtepia</taxon>
    </lineage>
</organism>
<gene>
    <name evidence="2" type="ORF">DV520_03515</name>
</gene>
<feature type="transmembrane region" description="Helical" evidence="1">
    <location>
        <begin position="17"/>
        <end position="37"/>
    </location>
</feature>
<feature type="transmembrane region" description="Helical" evidence="1">
    <location>
        <begin position="127"/>
        <end position="147"/>
    </location>
</feature>
<keyword evidence="1" id="KW-1133">Transmembrane helix</keyword>
<dbReference type="GO" id="GO:0005886">
    <property type="term" value="C:plasma membrane"/>
    <property type="evidence" value="ECO:0007669"/>
    <property type="project" value="UniProtKB-SubCell"/>
</dbReference>
<dbReference type="Pfam" id="PF12730">
    <property type="entry name" value="ABC2_membrane_4"/>
    <property type="match status" value="1"/>
</dbReference>
<dbReference type="AlphaFoldDB" id="A0A3E2B4X0"/>